<dbReference type="GO" id="GO:0046952">
    <property type="term" value="P:ketone body catabolic process"/>
    <property type="evidence" value="ECO:0007669"/>
    <property type="project" value="InterPro"/>
</dbReference>
<evidence type="ECO:0000313" key="6">
    <source>
        <dbReference type="Proteomes" id="UP000324738"/>
    </source>
</evidence>
<dbReference type="EC" id="2.8.3.8" evidence="3"/>
<dbReference type="Proteomes" id="UP000324738">
    <property type="component" value="Unassembled WGS sequence"/>
</dbReference>
<name>A0A5B0DTT4_9HYPH</name>
<proteinExistence type="inferred from homology"/>
<dbReference type="Gene3D" id="3.40.1080.10">
    <property type="entry name" value="Glutaconate Coenzyme A-transferase"/>
    <property type="match status" value="2"/>
</dbReference>
<evidence type="ECO:0000256" key="2">
    <source>
        <dbReference type="ARBA" id="ARBA00022679"/>
    </source>
</evidence>
<gene>
    <name evidence="5" type="ORF">FPY71_06460</name>
</gene>
<dbReference type="AlphaFoldDB" id="A0A5B0DTT4"/>
<comment type="catalytic activity">
    <reaction evidence="3">
        <text>an acyl-CoA + acetate = a carboxylate + acetyl-CoA</text>
        <dbReference type="Rhea" id="RHEA:13381"/>
        <dbReference type="ChEBI" id="CHEBI:29067"/>
        <dbReference type="ChEBI" id="CHEBI:30089"/>
        <dbReference type="ChEBI" id="CHEBI:57288"/>
        <dbReference type="ChEBI" id="CHEBI:58342"/>
        <dbReference type="EC" id="2.8.3.8"/>
    </reaction>
</comment>
<comment type="caution">
    <text evidence="5">The sequence shown here is derived from an EMBL/GenBank/DDBJ whole genome shotgun (WGS) entry which is preliminary data.</text>
</comment>
<dbReference type="GO" id="GO:0008775">
    <property type="term" value="F:acetate CoA-transferase activity"/>
    <property type="evidence" value="ECO:0007669"/>
    <property type="project" value="UniProtKB-EC"/>
</dbReference>
<dbReference type="EMBL" id="VTWH01000002">
    <property type="protein sequence ID" value="KAA0970174.1"/>
    <property type="molecule type" value="Genomic_DNA"/>
</dbReference>
<dbReference type="InterPro" id="IPR014388">
    <property type="entry name" value="3-oxoacid_CoA-transferase"/>
</dbReference>
<protein>
    <recommendedName>
        <fullName evidence="3">Acetate CoA-transferase YdiF</fullName>
        <ecNumber evidence="3">2.8.3.8</ecNumber>
    </recommendedName>
</protein>
<keyword evidence="2 3" id="KW-0808">Transferase</keyword>
<evidence type="ECO:0000313" key="5">
    <source>
        <dbReference type="EMBL" id="KAA0970174.1"/>
    </source>
</evidence>
<feature type="active site" description="5-glutamyl coenzyme A thioester intermediate" evidence="4">
    <location>
        <position position="338"/>
    </location>
</feature>
<keyword evidence="6" id="KW-1185">Reference proteome</keyword>
<evidence type="ECO:0000256" key="3">
    <source>
        <dbReference type="PIRNR" id="PIRNR000858"/>
    </source>
</evidence>
<evidence type="ECO:0000256" key="1">
    <source>
        <dbReference type="ARBA" id="ARBA00007154"/>
    </source>
</evidence>
<dbReference type="PANTHER" id="PTHR43293:SF1">
    <property type="entry name" value="ACETATE COA-TRANSFERASE YDIF"/>
    <property type="match status" value="1"/>
</dbReference>
<comment type="function">
    <text evidence="3">CoA transferase having broad substrate specificity for short-chain acyl-CoA thioesters with the activity decreasing when the length of the carboxylic acid chain exceeds four carbons.</text>
</comment>
<comment type="similarity">
    <text evidence="1 3">Belongs to the 3-oxoacid CoA-transferase family.</text>
</comment>
<dbReference type="PANTHER" id="PTHR43293">
    <property type="entry name" value="ACETATE COA-TRANSFERASE YDIF"/>
    <property type="match status" value="1"/>
</dbReference>
<dbReference type="OrthoDB" id="9805230at2"/>
<reference evidence="5 6" key="1">
    <citation type="submission" date="2019-08" db="EMBL/GenBank/DDBJ databases">
        <title>Aureimonas fodiniaquatilis sp. nov., isolated from a coal mine wastewater.</title>
        <authorList>
            <person name="Kim W."/>
        </authorList>
    </citation>
    <scope>NUCLEOTIDE SEQUENCE [LARGE SCALE GENOMIC DNA]</scope>
    <source>
        <strain evidence="5 6">CAU 1482</strain>
    </source>
</reference>
<dbReference type="InterPro" id="IPR037171">
    <property type="entry name" value="NagB/RpiA_transferase-like"/>
</dbReference>
<sequence length="523" mass="56311">MPLSATTDHIFTPRGNMKLIDAKAAASMVRDNATIAISGGGYRVEPESLIEAVSDRYVAENSPSDLTVIAVAMVERARGGKGGKDTGLNRLAKPGLMKRIFVSSFSRSSEHELNVGIRENHFATYNFPMGSIVQWLRAIASGRPGLATPVGLGTFVDPAVEGGRVNDAATPYSRIVDVDGHKMIYYPSLRIDVALVKASAADERGNLYFDREAFNHGVLDVAFAAHNSGGIVLAEVNRIVKAGEIHPRMALIPGAIVTAVVVQPEPWEDEQDPVITGATREELAPPVPRNLPRDVIARTAVSLLAEGDMVNLGAGIPMYDVPEAARMIGRDDIYFTVEQGPMGGWPKVGGASRNLELVLEQQEVFHFYEGGGPDVSILSFGQVDQYGNVNVSRFSGMLPGCGGFINIVHGIKTLMFCGTLTTGGLEEEISTDGVTVKTEGRIQRFVENVEQVTFNARQAFAAGKSVTYLTERGIFALTETGLHLTHIAPGIDLEKHILSQIPFKITVAENLKLMDKSLFEPAA</sequence>
<dbReference type="InterPro" id="IPR004165">
    <property type="entry name" value="CoA_trans_fam_I"/>
</dbReference>
<dbReference type="PIRSF" id="PIRSF000858">
    <property type="entry name" value="SCOT-t"/>
    <property type="match status" value="1"/>
</dbReference>
<evidence type="ECO:0000256" key="4">
    <source>
        <dbReference type="PIRSR" id="PIRSR000858-1"/>
    </source>
</evidence>
<accession>A0A5B0DTT4</accession>
<dbReference type="SUPFAM" id="SSF100950">
    <property type="entry name" value="NagB/RpiA/CoA transferase-like"/>
    <property type="match status" value="2"/>
</dbReference>
<organism evidence="5 6">
    <name type="scientific">Aureimonas fodinaquatilis</name>
    <dbReference type="NCBI Taxonomy" id="2565783"/>
    <lineage>
        <taxon>Bacteria</taxon>
        <taxon>Pseudomonadati</taxon>
        <taxon>Pseudomonadota</taxon>
        <taxon>Alphaproteobacteria</taxon>
        <taxon>Hyphomicrobiales</taxon>
        <taxon>Aurantimonadaceae</taxon>
        <taxon>Aureimonas</taxon>
    </lineage>
</organism>
<dbReference type="Pfam" id="PF01144">
    <property type="entry name" value="CoA_trans"/>
    <property type="match status" value="1"/>
</dbReference>
<dbReference type="SMART" id="SM00882">
    <property type="entry name" value="CoA_trans"/>
    <property type="match status" value="1"/>
</dbReference>